<reference evidence="2" key="1">
    <citation type="journal article" date="2023" name="G3 (Bethesda)">
        <title>Whole genome assemblies of Zophobas morio and Tenebrio molitor.</title>
        <authorList>
            <person name="Kaur S."/>
            <person name="Stinson S.A."/>
            <person name="diCenzo G.C."/>
        </authorList>
    </citation>
    <scope>NUCLEOTIDE SEQUENCE</scope>
    <source>
        <strain evidence="2">QUZm001</strain>
    </source>
</reference>
<protein>
    <recommendedName>
        <fullName evidence="1">Reverse transcriptase domain-containing protein</fullName>
    </recommendedName>
</protein>
<dbReference type="PROSITE" id="PS50878">
    <property type="entry name" value="RT_POL"/>
    <property type="match status" value="1"/>
</dbReference>
<dbReference type="EMBL" id="JALNTZ010000007">
    <property type="protein sequence ID" value="KAJ3647110.1"/>
    <property type="molecule type" value="Genomic_DNA"/>
</dbReference>
<gene>
    <name evidence="2" type="ORF">Zmor_024647</name>
</gene>
<dbReference type="PANTHER" id="PTHR19446">
    <property type="entry name" value="REVERSE TRANSCRIPTASES"/>
    <property type="match status" value="1"/>
</dbReference>
<comment type="caution">
    <text evidence="2">The sequence shown here is derived from an EMBL/GenBank/DDBJ whole genome shotgun (WGS) entry which is preliminary data.</text>
</comment>
<dbReference type="InterPro" id="IPR043502">
    <property type="entry name" value="DNA/RNA_pol_sf"/>
</dbReference>
<name>A0AA38HZA4_9CUCU</name>
<evidence type="ECO:0000313" key="3">
    <source>
        <dbReference type="Proteomes" id="UP001168821"/>
    </source>
</evidence>
<sequence>MTDSNSQKFKDNLVFTFQLSTIEEVALIIRSLKSNALGLDQISLEMVQLCSSVILPHITHLINCCIEADYFPTAWKTALIRPLPKVSSPESPSDLRPISLLPTLSKIFKRVLMQQLRKYSEENEIIPNHQFGFRQNHSTTTALLHLTDTLIRNLDQKLSSILVTLDYSKAFDKITHELLLAKLSNYGLCNSSVSLIKSYLCDRGQKVVIGSKFSDVVAVTSGVPQGSVLGPLLFTIFIADTANLVRNCGIFSYADDISLVFKFKSEETNTIALLISDLVAVYEYSCRHNLTVNTNKSNAVLITSVKDRNHLKNNINITINNETIP</sequence>
<evidence type="ECO:0000259" key="1">
    <source>
        <dbReference type="PROSITE" id="PS50878"/>
    </source>
</evidence>
<keyword evidence="3" id="KW-1185">Reference proteome</keyword>
<proteinExistence type="predicted"/>
<dbReference type="AlphaFoldDB" id="A0AA38HZA4"/>
<organism evidence="2 3">
    <name type="scientific">Zophobas morio</name>
    <dbReference type="NCBI Taxonomy" id="2755281"/>
    <lineage>
        <taxon>Eukaryota</taxon>
        <taxon>Metazoa</taxon>
        <taxon>Ecdysozoa</taxon>
        <taxon>Arthropoda</taxon>
        <taxon>Hexapoda</taxon>
        <taxon>Insecta</taxon>
        <taxon>Pterygota</taxon>
        <taxon>Neoptera</taxon>
        <taxon>Endopterygota</taxon>
        <taxon>Coleoptera</taxon>
        <taxon>Polyphaga</taxon>
        <taxon>Cucujiformia</taxon>
        <taxon>Tenebrionidae</taxon>
        <taxon>Zophobas</taxon>
    </lineage>
</organism>
<dbReference type="InterPro" id="IPR000477">
    <property type="entry name" value="RT_dom"/>
</dbReference>
<dbReference type="Proteomes" id="UP001168821">
    <property type="component" value="Unassembled WGS sequence"/>
</dbReference>
<dbReference type="GO" id="GO:0071897">
    <property type="term" value="P:DNA biosynthetic process"/>
    <property type="evidence" value="ECO:0007669"/>
    <property type="project" value="UniProtKB-ARBA"/>
</dbReference>
<dbReference type="Pfam" id="PF00078">
    <property type="entry name" value="RVT_1"/>
    <property type="match status" value="1"/>
</dbReference>
<dbReference type="CDD" id="cd01650">
    <property type="entry name" value="RT_nLTR_like"/>
    <property type="match status" value="1"/>
</dbReference>
<feature type="domain" description="Reverse transcriptase" evidence="1">
    <location>
        <begin position="64"/>
        <end position="319"/>
    </location>
</feature>
<dbReference type="SUPFAM" id="SSF56672">
    <property type="entry name" value="DNA/RNA polymerases"/>
    <property type="match status" value="1"/>
</dbReference>
<evidence type="ECO:0000313" key="2">
    <source>
        <dbReference type="EMBL" id="KAJ3647110.1"/>
    </source>
</evidence>
<accession>A0AA38HZA4</accession>